<dbReference type="EMBL" id="LAVV01008912">
    <property type="protein sequence ID" value="KNZ51658.1"/>
    <property type="molecule type" value="Genomic_DNA"/>
</dbReference>
<feature type="region of interest" description="Disordered" evidence="1">
    <location>
        <begin position="27"/>
        <end position="49"/>
    </location>
</feature>
<sequence length="144" mass="15904">MGGCNVVEFWKFRKLVGLRGRVRAHAKKCPGYPNEPNQSETSPKYSNSTSKDVLANHCLTLAMMMKPPITTARWKSLLIPQLGLNDLDPSNQLTVALRKMGMCGNGYVGVLAHFFRIPEGSVILYYSQGNTLVSIIVLASLMEC</sequence>
<name>A0A0L6USY9_9BASI</name>
<evidence type="ECO:0000256" key="1">
    <source>
        <dbReference type="SAM" id="MobiDB-lite"/>
    </source>
</evidence>
<dbReference type="AlphaFoldDB" id="A0A0L6USY9"/>
<protein>
    <submittedName>
        <fullName evidence="2">Uncharacterized protein</fullName>
    </submittedName>
</protein>
<dbReference type="Proteomes" id="UP000037035">
    <property type="component" value="Unassembled WGS sequence"/>
</dbReference>
<comment type="caution">
    <text evidence="2">The sequence shown here is derived from an EMBL/GenBank/DDBJ whole genome shotgun (WGS) entry which is preliminary data.</text>
</comment>
<evidence type="ECO:0000313" key="3">
    <source>
        <dbReference type="Proteomes" id="UP000037035"/>
    </source>
</evidence>
<reference evidence="2 3" key="1">
    <citation type="submission" date="2015-08" db="EMBL/GenBank/DDBJ databases">
        <title>Next Generation Sequencing and Analysis of the Genome of Puccinia sorghi L Schw, the Causal Agent of Maize Common Rust.</title>
        <authorList>
            <person name="Rochi L."/>
            <person name="Burguener G."/>
            <person name="Darino M."/>
            <person name="Turjanski A."/>
            <person name="Kreff E."/>
            <person name="Dieguez M.J."/>
            <person name="Sacco F."/>
        </authorList>
    </citation>
    <scope>NUCLEOTIDE SEQUENCE [LARGE SCALE GENOMIC DNA]</scope>
    <source>
        <strain evidence="2 3">RO10H11247</strain>
    </source>
</reference>
<accession>A0A0L6USY9</accession>
<dbReference type="VEuPathDB" id="FungiDB:VP01_386g2"/>
<keyword evidence="3" id="KW-1185">Reference proteome</keyword>
<proteinExistence type="predicted"/>
<organism evidence="2 3">
    <name type="scientific">Puccinia sorghi</name>
    <dbReference type="NCBI Taxonomy" id="27349"/>
    <lineage>
        <taxon>Eukaryota</taxon>
        <taxon>Fungi</taxon>
        <taxon>Dikarya</taxon>
        <taxon>Basidiomycota</taxon>
        <taxon>Pucciniomycotina</taxon>
        <taxon>Pucciniomycetes</taxon>
        <taxon>Pucciniales</taxon>
        <taxon>Pucciniaceae</taxon>
        <taxon>Puccinia</taxon>
    </lineage>
</organism>
<feature type="compositionally biased region" description="Polar residues" evidence="1">
    <location>
        <begin position="35"/>
        <end position="49"/>
    </location>
</feature>
<evidence type="ECO:0000313" key="2">
    <source>
        <dbReference type="EMBL" id="KNZ51658.1"/>
    </source>
</evidence>
<gene>
    <name evidence="2" type="ORF">VP01_386g2</name>
</gene>